<reference evidence="2" key="1">
    <citation type="submission" date="2017-05" db="EMBL/GenBank/DDBJ databases">
        <title>Complete and WGS of Bordetella genogroups.</title>
        <authorList>
            <person name="Spilker T."/>
            <person name="Lipuma J."/>
        </authorList>
    </citation>
    <scope>NUCLEOTIDE SEQUENCE [LARGE SCALE GENOMIC DNA]</scope>
    <source>
        <strain evidence="2">AU18089</strain>
    </source>
</reference>
<comment type="caution">
    <text evidence="1">The sequence shown here is derived from an EMBL/GenBank/DDBJ whole genome shotgun (WGS) entry which is preliminary data.</text>
</comment>
<evidence type="ECO:0000313" key="1">
    <source>
        <dbReference type="EMBL" id="OZI18307.1"/>
    </source>
</evidence>
<organism evidence="1 2">
    <name type="scientific">Bordetella genomosp. 7</name>
    <dbReference type="NCBI Taxonomy" id="1416805"/>
    <lineage>
        <taxon>Bacteria</taxon>
        <taxon>Pseudomonadati</taxon>
        <taxon>Pseudomonadota</taxon>
        <taxon>Betaproteobacteria</taxon>
        <taxon>Burkholderiales</taxon>
        <taxon>Alcaligenaceae</taxon>
        <taxon>Bordetella</taxon>
    </lineage>
</organism>
<proteinExistence type="predicted"/>
<accession>A0A261R0Q3</accession>
<name>A0A261R0Q3_9BORD</name>
<gene>
    <name evidence="1" type="ORF">CAL19_12565</name>
</gene>
<dbReference type="EMBL" id="NEVK01000006">
    <property type="protein sequence ID" value="OZI18307.1"/>
    <property type="molecule type" value="Genomic_DNA"/>
</dbReference>
<dbReference type="AlphaFoldDB" id="A0A261R0Q3"/>
<protein>
    <submittedName>
        <fullName evidence="1">Uncharacterized protein</fullName>
    </submittedName>
</protein>
<dbReference type="Proteomes" id="UP000216947">
    <property type="component" value="Unassembled WGS sequence"/>
</dbReference>
<keyword evidence="2" id="KW-1185">Reference proteome</keyword>
<evidence type="ECO:0000313" key="2">
    <source>
        <dbReference type="Proteomes" id="UP000216947"/>
    </source>
</evidence>
<sequence>MFGALSGWKAYAAAAAAGAALIAAMVGAWHWRWSSGHDAGYAAAQAEAQALNAAIERGLQAEKDRADAEYRGAVLARQAADRLVADQRKRIDGLLDQLRRRPQVARAGSRPDEPGEDWIGIFGQCVAEYERMGAEAGRLADKVNGLQGYIRAIRAEP</sequence>